<feature type="transmembrane region" description="Helical" evidence="6">
    <location>
        <begin position="20"/>
        <end position="41"/>
    </location>
</feature>
<evidence type="ECO:0000256" key="5">
    <source>
        <dbReference type="PROSITE-ProRule" id="PRU00284"/>
    </source>
</evidence>
<dbReference type="RefSeq" id="WP_079426555.1">
    <property type="nucleotide sequence ID" value="NZ_MZGV01000045.1"/>
</dbReference>
<evidence type="ECO:0000259" key="8">
    <source>
        <dbReference type="PROSITE" id="PS50192"/>
    </source>
</evidence>
<name>A0A1V4IHR6_9CLOT</name>
<feature type="domain" description="HAMP" evidence="9">
    <location>
        <begin position="85"/>
        <end position="137"/>
    </location>
</feature>
<dbReference type="AlphaFoldDB" id="A0A1V4IHR6"/>
<dbReference type="CDD" id="cd06225">
    <property type="entry name" value="HAMP"/>
    <property type="match status" value="1"/>
</dbReference>
<evidence type="ECO:0000256" key="6">
    <source>
        <dbReference type="SAM" id="Phobius"/>
    </source>
</evidence>
<dbReference type="PROSITE" id="PS50885">
    <property type="entry name" value="HAMP"/>
    <property type="match status" value="1"/>
</dbReference>
<dbReference type="Proteomes" id="UP000190080">
    <property type="component" value="Unassembled WGS sequence"/>
</dbReference>
<organism evidence="10 11">
    <name type="scientific">Clostridium oryzae</name>
    <dbReference type="NCBI Taxonomy" id="1450648"/>
    <lineage>
        <taxon>Bacteria</taxon>
        <taxon>Bacillati</taxon>
        <taxon>Bacillota</taxon>
        <taxon>Clostridia</taxon>
        <taxon>Eubacteriales</taxon>
        <taxon>Clostridiaceae</taxon>
        <taxon>Clostridium</taxon>
    </lineage>
</organism>
<evidence type="ECO:0000259" key="9">
    <source>
        <dbReference type="PROSITE" id="PS50885"/>
    </source>
</evidence>
<keyword evidence="6" id="KW-1133">Transmembrane helix</keyword>
<keyword evidence="2" id="KW-0997">Cell inner membrane</keyword>
<keyword evidence="3 5" id="KW-0807">Transducer</keyword>
<evidence type="ECO:0000256" key="1">
    <source>
        <dbReference type="ARBA" id="ARBA00004429"/>
    </source>
</evidence>
<dbReference type="InterPro" id="IPR000727">
    <property type="entry name" value="T_SNARE_dom"/>
</dbReference>
<reference evidence="10 11" key="1">
    <citation type="submission" date="2017-03" db="EMBL/GenBank/DDBJ databases">
        <title>Genome sequence of Clostridium oryzae DSM 28571.</title>
        <authorList>
            <person name="Poehlein A."/>
            <person name="Daniel R."/>
        </authorList>
    </citation>
    <scope>NUCLEOTIDE SEQUENCE [LARGE SCALE GENOMIC DNA]</scope>
    <source>
        <strain evidence="10 11">DSM 28571</strain>
    </source>
</reference>
<proteinExistence type="inferred from homology"/>
<dbReference type="SMART" id="SM00283">
    <property type="entry name" value="MA"/>
    <property type="match status" value="1"/>
</dbReference>
<evidence type="ECO:0000256" key="3">
    <source>
        <dbReference type="ARBA" id="ARBA00023224"/>
    </source>
</evidence>
<dbReference type="Gene3D" id="1.10.287.950">
    <property type="entry name" value="Methyl-accepting chemotaxis protein"/>
    <property type="match status" value="1"/>
</dbReference>
<keyword evidence="2" id="KW-1003">Cell membrane</keyword>
<evidence type="ECO:0000313" key="10">
    <source>
        <dbReference type="EMBL" id="OPJ59400.1"/>
    </source>
</evidence>
<protein>
    <submittedName>
        <fullName evidence="10">Methyl-accepting chemotaxis protein 3</fullName>
    </submittedName>
</protein>
<evidence type="ECO:0000256" key="2">
    <source>
        <dbReference type="ARBA" id="ARBA00022519"/>
    </source>
</evidence>
<dbReference type="STRING" id="1450648.CLORY_33290"/>
<dbReference type="SUPFAM" id="SSF58104">
    <property type="entry name" value="Methyl-accepting chemotaxis protein (MCP) signaling domain"/>
    <property type="match status" value="1"/>
</dbReference>
<feature type="domain" description="T-SNARE coiled-coil homology" evidence="8">
    <location>
        <begin position="326"/>
        <end position="388"/>
    </location>
</feature>
<feature type="domain" description="Methyl-accepting transducer" evidence="7">
    <location>
        <begin position="156"/>
        <end position="414"/>
    </location>
</feature>
<keyword evidence="6" id="KW-0472">Membrane</keyword>
<dbReference type="Pfam" id="PF00015">
    <property type="entry name" value="MCPsignal"/>
    <property type="match status" value="1"/>
</dbReference>
<dbReference type="InterPro" id="IPR003660">
    <property type="entry name" value="HAMP_dom"/>
</dbReference>
<comment type="similarity">
    <text evidence="4">Belongs to the methyl-accepting chemotaxis (MCP) protein family.</text>
</comment>
<dbReference type="OrthoDB" id="9760371at2"/>
<feature type="domain" description="T-SNARE coiled-coil homology" evidence="8">
    <location>
        <begin position="393"/>
        <end position="443"/>
    </location>
</feature>
<dbReference type="PANTHER" id="PTHR32089:SF112">
    <property type="entry name" value="LYSOZYME-LIKE PROTEIN-RELATED"/>
    <property type="match status" value="1"/>
</dbReference>
<sequence length="443" mass="48224">MNIRERILTSTLHSVKFKLIMAVLIVQILSTNIGQVVNHVLNTGRDALKTAGVNTNYMDRNIGFMVSSGLSILISVFIIVFVYDKLVLKRLKKVLIFTENLGNGNLSKELNFTGNDEISKLGNALDKANLNIKLLVSDIMTISKSINVSSSELLSSTSNSSANINNINLASSVLNDDGLSLINITEKANSEIDGISKTTNYLLSKVKEASISSGDMKTRAAKMKDKVNHSLEKANITYTEKQNKILNAIEDGKIVEEIKVMSDTIANISAQTNLLALNASIEAARAGEQGKGFAVVAEEVKKLAEQSADAISNVEDLVVQVRNVFNNLTTSSQDILEYINTNVKADYQLLLQTGDQYEDDAKLINNISSDITSFTNVVNASVNEISNVVDNVVQMSGKTSESTSEINASISEINTVMNEVASSMRSQVELVNKLKKSIEKFTL</sequence>
<evidence type="ECO:0000313" key="11">
    <source>
        <dbReference type="Proteomes" id="UP000190080"/>
    </source>
</evidence>
<comment type="subcellular location">
    <subcellularLocation>
        <location evidence="1">Cell inner membrane</location>
        <topology evidence="1">Multi-pass membrane protein</topology>
    </subcellularLocation>
</comment>
<evidence type="ECO:0000256" key="4">
    <source>
        <dbReference type="ARBA" id="ARBA00029447"/>
    </source>
</evidence>
<feature type="transmembrane region" description="Helical" evidence="6">
    <location>
        <begin position="61"/>
        <end position="83"/>
    </location>
</feature>
<comment type="caution">
    <text evidence="10">The sequence shown here is derived from an EMBL/GenBank/DDBJ whole genome shotgun (WGS) entry which is preliminary data.</text>
</comment>
<dbReference type="PROSITE" id="PS50111">
    <property type="entry name" value="CHEMOTAXIS_TRANSDUC_2"/>
    <property type="match status" value="1"/>
</dbReference>
<dbReference type="InterPro" id="IPR004089">
    <property type="entry name" value="MCPsignal_dom"/>
</dbReference>
<dbReference type="PROSITE" id="PS50192">
    <property type="entry name" value="T_SNARE"/>
    <property type="match status" value="2"/>
</dbReference>
<dbReference type="EMBL" id="MZGV01000045">
    <property type="protein sequence ID" value="OPJ59400.1"/>
    <property type="molecule type" value="Genomic_DNA"/>
</dbReference>
<dbReference type="GO" id="GO:0005886">
    <property type="term" value="C:plasma membrane"/>
    <property type="evidence" value="ECO:0007669"/>
    <property type="project" value="UniProtKB-SubCell"/>
</dbReference>
<dbReference type="PANTHER" id="PTHR32089">
    <property type="entry name" value="METHYL-ACCEPTING CHEMOTAXIS PROTEIN MCPB"/>
    <property type="match status" value="1"/>
</dbReference>
<accession>A0A1V4IHR6</accession>
<keyword evidence="11" id="KW-1185">Reference proteome</keyword>
<evidence type="ECO:0000259" key="7">
    <source>
        <dbReference type="PROSITE" id="PS50111"/>
    </source>
</evidence>
<gene>
    <name evidence="10" type="primary">mcp3_2</name>
    <name evidence="10" type="ORF">CLORY_33290</name>
</gene>
<dbReference type="GO" id="GO:0007165">
    <property type="term" value="P:signal transduction"/>
    <property type="evidence" value="ECO:0007669"/>
    <property type="project" value="UniProtKB-KW"/>
</dbReference>
<keyword evidence="6" id="KW-0812">Transmembrane</keyword>